<dbReference type="PRINTS" id="PR00127">
    <property type="entry name" value="CLPPROTEASEP"/>
</dbReference>
<dbReference type="CDD" id="cd07016">
    <property type="entry name" value="S14_ClpP_1"/>
    <property type="match status" value="1"/>
</dbReference>
<evidence type="ECO:0000256" key="4">
    <source>
        <dbReference type="ARBA" id="ARBA00022801"/>
    </source>
</evidence>
<dbReference type="Proteomes" id="UP001320715">
    <property type="component" value="Unassembled WGS sequence"/>
</dbReference>
<organism evidence="8 9">
    <name type="scientific">Hoeflea alexandrii</name>
    <dbReference type="NCBI Taxonomy" id="288436"/>
    <lineage>
        <taxon>Bacteria</taxon>
        <taxon>Pseudomonadati</taxon>
        <taxon>Pseudomonadota</taxon>
        <taxon>Alphaproteobacteria</taxon>
        <taxon>Hyphomicrobiales</taxon>
        <taxon>Rhizobiaceae</taxon>
        <taxon>Hoeflea</taxon>
    </lineage>
</organism>
<evidence type="ECO:0000313" key="9">
    <source>
        <dbReference type="Proteomes" id="UP001320715"/>
    </source>
</evidence>
<keyword evidence="3 8" id="KW-0645">Protease</keyword>
<evidence type="ECO:0000256" key="6">
    <source>
        <dbReference type="RuleBase" id="RU003567"/>
    </source>
</evidence>
<comment type="caution">
    <text evidence="8">The sequence shown here is derived from an EMBL/GenBank/DDBJ whole genome shotgun (WGS) entry which is preliminary data.</text>
</comment>
<evidence type="ECO:0000256" key="5">
    <source>
        <dbReference type="ARBA" id="ARBA00022825"/>
    </source>
</evidence>
<dbReference type="InterPro" id="IPR029045">
    <property type="entry name" value="ClpP/crotonase-like_dom_sf"/>
</dbReference>
<evidence type="ECO:0000256" key="3">
    <source>
        <dbReference type="ARBA" id="ARBA00022670"/>
    </source>
</evidence>
<accession>A0ABT1CXM5</accession>
<dbReference type="EMBL" id="JAAAML010000003">
    <property type="protein sequence ID" value="MCO6410091.1"/>
    <property type="molecule type" value="Genomic_DNA"/>
</dbReference>
<evidence type="ECO:0000256" key="2">
    <source>
        <dbReference type="ARBA" id="ARBA00022490"/>
    </source>
</evidence>
<feature type="compositionally biased region" description="Low complexity" evidence="7">
    <location>
        <begin position="309"/>
        <end position="327"/>
    </location>
</feature>
<name>A0ABT1CXM5_9HYPH</name>
<evidence type="ECO:0000256" key="7">
    <source>
        <dbReference type="SAM" id="MobiDB-lite"/>
    </source>
</evidence>
<dbReference type="SUPFAM" id="SSF52096">
    <property type="entry name" value="ClpP/crotonase"/>
    <property type="match status" value="1"/>
</dbReference>
<reference evidence="8 9" key="1">
    <citation type="submission" date="2020-01" db="EMBL/GenBank/DDBJ databases">
        <title>Genomes of bacteria type strains.</title>
        <authorList>
            <person name="Chen J."/>
            <person name="Zhu S."/>
            <person name="Yang J."/>
        </authorList>
    </citation>
    <scope>NUCLEOTIDE SEQUENCE [LARGE SCALE GENOMIC DNA]</scope>
    <source>
        <strain evidence="8 9">DSM 16655</strain>
    </source>
</reference>
<dbReference type="Gene3D" id="3.90.226.10">
    <property type="entry name" value="2-enoyl-CoA Hydratase, Chain A, domain 1"/>
    <property type="match status" value="1"/>
</dbReference>
<keyword evidence="2" id="KW-0963">Cytoplasm</keyword>
<evidence type="ECO:0000313" key="8">
    <source>
        <dbReference type="EMBL" id="MCO6410091.1"/>
    </source>
</evidence>
<dbReference type="Pfam" id="PF00574">
    <property type="entry name" value="CLP_protease"/>
    <property type="match status" value="1"/>
</dbReference>
<protein>
    <recommendedName>
        <fullName evidence="6">ATP-dependent Clp protease proteolytic subunit</fullName>
    </recommendedName>
</protein>
<dbReference type="GO" id="GO:0008233">
    <property type="term" value="F:peptidase activity"/>
    <property type="evidence" value="ECO:0007669"/>
    <property type="project" value="UniProtKB-KW"/>
</dbReference>
<keyword evidence="4" id="KW-0378">Hydrolase</keyword>
<dbReference type="InterPro" id="IPR023562">
    <property type="entry name" value="ClpP/TepA"/>
</dbReference>
<keyword evidence="9" id="KW-1185">Reference proteome</keyword>
<sequence>MPATLDGQILTLSGFVGDNWWDEGFTYDEVMVALASVEDDSELDVFINSGGGYATEGAAIHALLARRSGTTNVIVDGVAASAASLIAMAGETVTMSAGSIMMIHDPAGISFGTSADHQKAVEALEALATAYARVYAAKSGKTADECREIMKAESWMTPEQAIAEGFADAANDNEASAVAAFDYRAYAHAPDQLRAVASANGWSLKQATRKLPTASAPAPTGHQKEKPIMIDKTKADTQPANIEEATATAAREAVKADRERHAAIMALEEAKGREQLAAHLHATTEMSVDEVKAALAAAPATSTEEKPSAAAYDKSRAAAGAGLAAPGSGEGKPKSGLSELITARIERKRA</sequence>
<keyword evidence="5" id="KW-0720">Serine protease</keyword>
<proteinExistence type="inferred from homology"/>
<feature type="region of interest" description="Disordered" evidence="7">
    <location>
        <begin position="298"/>
        <end position="350"/>
    </location>
</feature>
<dbReference type="PANTHER" id="PTHR10381:SF70">
    <property type="entry name" value="ATP-DEPENDENT CLP PROTEASE PROTEOLYTIC SUBUNIT"/>
    <property type="match status" value="1"/>
</dbReference>
<evidence type="ECO:0000256" key="1">
    <source>
        <dbReference type="ARBA" id="ARBA00007039"/>
    </source>
</evidence>
<dbReference type="PANTHER" id="PTHR10381">
    <property type="entry name" value="ATP-DEPENDENT CLP PROTEASE PROTEOLYTIC SUBUNIT"/>
    <property type="match status" value="1"/>
</dbReference>
<comment type="similarity">
    <text evidence="1 6">Belongs to the peptidase S14 family.</text>
</comment>
<dbReference type="GO" id="GO:0006508">
    <property type="term" value="P:proteolysis"/>
    <property type="evidence" value="ECO:0007669"/>
    <property type="project" value="UniProtKB-KW"/>
</dbReference>
<dbReference type="RefSeq" id="WP_252916808.1">
    <property type="nucleotide sequence ID" value="NZ_JAAAML010000003.1"/>
</dbReference>
<gene>
    <name evidence="8" type="ORF">GTW23_18050</name>
</gene>
<dbReference type="InterPro" id="IPR001907">
    <property type="entry name" value="ClpP"/>
</dbReference>
<dbReference type="NCBIfam" id="NF045542">
    <property type="entry name" value="Clp_rel_HeadMat"/>
    <property type="match status" value="1"/>
</dbReference>